<dbReference type="AlphaFoldDB" id="W9R957"/>
<name>W9R957_9ROSA</name>
<evidence type="ECO:0000313" key="1">
    <source>
        <dbReference type="EMBL" id="EXB76657.1"/>
    </source>
</evidence>
<keyword evidence="2" id="KW-1185">Reference proteome</keyword>
<accession>W9R957</accession>
<gene>
    <name evidence="1" type="ORF">L484_011502</name>
</gene>
<organism evidence="1 2">
    <name type="scientific">Morus notabilis</name>
    <dbReference type="NCBI Taxonomy" id="981085"/>
    <lineage>
        <taxon>Eukaryota</taxon>
        <taxon>Viridiplantae</taxon>
        <taxon>Streptophyta</taxon>
        <taxon>Embryophyta</taxon>
        <taxon>Tracheophyta</taxon>
        <taxon>Spermatophyta</taxon>
        <taxon>Magnoliopsida</taxon>
        <taxon>eudicotyledons</taxon>
        <taxon>Gunneridae</taxon>
        <taxon>Pentapetalae</taxon>
        <taxon>rosids</taxon>
        <taxon>fabids</taxon>
        <taxon>Rosales</taxon>
        <taxon>Moraceae</taxon>
        <taxon>Moreae</taxon>
        <taxon>Morus</taxon>
    </lineage>
</organism>
<protein>
    <submittedName>
        <fullName evidence="1">Uncharacterized protein</fullName>
    </submittedName>
</protein>
<dbReference type="Proteomes" id="UP000030645">
    <property type="component" value="Unassembled WGS sequence"/>
</dbReference>
<evidence type="ECO:0000313" key="2">
    <source>
        <dbReference type="Proteomes" id="UP000030645"/>
    </source>
</evidence>
<dbReference type="EMBL" id="KE344733">
    <property type="protein sequence ID" value="EXB76657.1"/>
    <property type="molecule type" value="Genomic_DNA"/>
</dbReference>
<proteinExistence type="predicted"/>
<reference evidence="2" key="1">
    <citation type="submission" date="2013-01" db="EMBL/GenBank/DDBJ databases">
        <title>Draft Genome Sequence of a Mulberry Tree, Morus notabilis C.K. Schneid.</title>
        <authorList>
            <person name="He N."/>
            <person name="Zhao S."/>
        </authorList>
    </citation>
    <scope>NUCLEOTIDE SEQUENCE</scope>
</reference>
<sequence>MKEMLVNKLRGSLNLLKRKDIVETKNQRVREQKDAIDKQRVHEQKDAIVFVTIYCENLYASIFVDDRRK</sequence>